<keyword evidence="1" id="KW-1133">Transmembrane helix</keyword>
<organism evidence="2 3">
    <name type="scientific">Coemansia brasiliensis</name>
    <dbReference type="NCBI Taxonomy" id="2650707"/>
    <lineage>
        <taxon>Eukaryota</taxon>
        <taxon>Fungi</taxon>
        <taxon>Fungi incertae sedis</taxon>
        <taxon>Zoopagomycota</taxon>
        <taxon>Kickxellomycotina</taxon>
        <taxon>Kickxellomycetes</taxon>
        <taxon>Kickxellales</taxon>
        <taxon>Kickxellaceae</taxon>
        <taxon>Coemansia</taxon>
    </lineage>
</organism>
<evidence type="ECO:0000313" key="3">
    <source>
        <dbReference type="Proteomes" id="UP001139887"/>
    </source>
</evidence>
<reference evidence="2" key="1">
    <citation type="submission" date="2022-07" db="EMBL/GenBank/DDBJ databases">
        <title>Phylogenomic reconstructions and comparative analyses of Kickxellomycotina fungi.</title>
        <authorList>
            <person name="Reynolds N.K."/>
            <person name="Stajich J.E."/>
            <person name="Barry K."/>
            <person name="Grigoriev I.V."/>
            <person name="Crous P."/>
            <person name="Smith M.E."/>
        </authorList>
    </citation>
    <scope>NUCLEOTIDE SEQUENCE</scope>
    <source>
        <strain evidence="2">NRRL 1566</strain>
    </source>
</reference>
<feature type="non-terminal residue" evidence="2">
    <location>
        <position position="1"/>
    </location>
</feature>
<dbReference type="Proteomes" id="UP001139887">
    <property type="component" value="Unassembled WGS sequence"/>
</dbReference>
<keyword evidence="1" id="KW-0472">Membrane</keyword>
<dbReference type="EMBL" id="JANBUW010001314">
    <property type="protein sequence ID" value="KAJ2843723.1"/>
    <property type="molecule type" value="Genomic_DNA"/>
</dbReference>
<evidence type="ECO:0000256" key="1">
    <source>
        <dbReference type="SAM" id="Phobius"/>
    </source>
</evidence>
<comment type="caution">
    <text evidence="2">The sequence shown here is derived from an EMBL/GenBank/DDBJ whole genome shotgun (WGS) entry which is preliminary data.</text>
</comment>
<evidence type="ECO:0000313" key="2">
    <source>
        <dbReference type="EMBL" id="KAJ2843723.1"/>
    </source>
</evidence>
<keyword evidence="1" id="KW-0812">Transmembrane</keyword>
<dbReference type="AlphaFoldDB" id="A0A9W8IA64"/>
<proteinExistence type="predicted"/>
<keyword evidence="3" id="KW-1185">Reference proteome</keyword>
<dbReference type="OrthoDB" id="539398at2759"/>
<gene>
    <name evidence="2" type="ORF">IWW36_005452</name>
</gene>
<accession>A0A9W8IA64</accession>
<protein>
    <submittedName>
        <fullName evidence="2">Uncharacterized protein</fullName>
    </submittedName>
</protein>
<name>A0A9W8IA64_9FUNG</name>
<sequence length="97" mass="10453">SCGFAVPLMNFKSERETLIKHHASKTNEARAKSRIKDNSVSIDGIPSFLEGTDFTSALAKRRITTIMDMMLPWAGGAALGAALAIAAFRGAFKWLPA</sequence>
<feature type="transmembrane region" description="Helical" evidence="1">
    <location>
        <begin position="70"/>
        <end position="92"/>
    </location>
</feature>